<keyword evidence="2" id="KW-1003">Cell membrane</keyword>
<keyword evidence="5 6" id="KW-0472">Membrane</keyword>
<dbReference type="InterPro" id="IPR019196">
    <property type="entry name" value="ABC_transp_unknown"/>
</dbReference>
<keyword evidence="3 6" id="KW-0812">Transmembrane</keyword>
<keyword evidence="4 6" id="KW-1133">Transmembrane helix</keyword>
<evidence type="ECO:0000259" key="7">
    <source>
        <dbReference type="Pfam" id="PF09822"/>
    </source>
</evidence>
<evidence type="ECO:0000256" key="6">
    <source>
        <dbReference type="SAM" id="Phobius"/>
    </source>
</evidence>
<dbReference type="PANTHER" id="PTHR30294">
    <property type="entry name" value="MEMBRANE COMPONENT OF ABC TRANSPORTER YHHJ-RELATED"/>
    <property type="match status" value="1"/>
</dbReference>
<evidence type="ECO:0000256" key="3">
    <source>
        <dbReference type="ARBA" id="ARBA00022692"/>
    </source>
</evidence>
<evidence type="ECO:0000313" key="8">
    <source>
        <dbReference type="EMBL" id="MBC5622865.1"/>
    </source>
</evidence>
<dbReference type="RefSeq" id="WP_186977728.1">
    <property type="nucleotide sequence ID" value="NZ_JACOOH010000008.1"/>
</dbReference>
<proteinExistence type="predicted"/>
<feature type="transmembrane region" description="Helical" evidence="6">
    <location>
        <begin position="145"/>
        <end position="164"/>
    </location>
</feature>
<evidence type="ECO:0000256" key="5">
    <source>
        <dbReference type="ARBA" id="ARBA00023136"/>
    </source>
</evidence>
<dbReference type="EMBL" id="JACOOH010000008">
    <property type="protein sequence ID" value="MBC5622865.1"/>
    <property type="molecule type" value="Genomic_DNA"/>
</dbReference>
<organism evidence="8 9">
    <name type="scientific">Butyricimonas hominis</name>
    <dbReference type="NCBI Taxonomy" id="2763032"/>
    <lineage>
        <taxon>Bacteria</taxon>
        <taxon>Pseudomonadati</taxon>
        <taxon>Bacteroidota</taxon>
        <taxon>Bacteroidia</taxon>
        <taxon>Bacteroidales</taxon>
        <taxon>Odoribacteraceae</taxon>
        <taxon>Butyricimonas</taxon>
    </lineage>
</organism>
<comment type="subcellular location">
    <subcellularLocation>
        <location evidence="1">Cell membrane</location>
        <topology evidence="1">Multi-pass membrane protein</topology>
    </subcellularLocation>
</comment>
<evidence type="ECO:0000256" key="1">
    <source>
        <dbReference type="ARBA" id="ARBA00004651"/>
    </source>
</evidence>
<reference evidence="8 9" key="1">
    <citation type="submission" date="2020-08" db="EMBL/GenBank/DDBJ databases">
        <title>Genome public.</title>
        <authorList>
            <person name="Liu C."/>
            <person name="Sun Q."/>
        </authorList>
    </citation>
    <scope>NUCLEOTIDE SEQUENCE [LARGE SCALE GENOMIC DNA]</scope>
    <source>
        <strain evidence="8 9">NSJ-56</strain>
    </source>
</reference>
<feature type="domain" description="ABC-type uncharacterised transport system" evidence="7">
    <location>
        <begin position="451"/>
        <end position="698"/>
    </location>
</feature>
<protein>
    <submittedName>
        <fullName evidence="8">Gldg family protein</fullName>
    </submittedName>
</protein>
<feature type="transmembrane region" description="Helical" evidence="6">
    <location>
        <begin position="117"/>
        <end position="139"/>
    </location>
</feature>
<feature type="transmembrane region" description="Helical" evidence="6">
    <location>
        <begin position="738"/>
        <end position="761"/>
    </location>
</feature>
<feature type="transmembrane region" description="Helical" evidence="6">
    <location>
        <begin position="228"/>
        <end position="246"/>
    </location>
</feature>
<accession>A0ABR7D4K2</accession>
<comment type="caution">
    <text evidence="8">The sequence shown here is derived from an EMBL/GenBank/DDBJ whole genome shotgun (WGS) entry which is preliminary data.</text>
</comment>
<dbReference type="PANTHER" id="PTHR30294:SF29">
    <property type="entry name" value="MULTIDRUG ABC TRANSPORTER PERMEASE YBHS-RELATED"/>
    <property type="match status" value="1"/>
</dbReference>
<dbReference type="Proteomes" id="UP000646484">
    <property type="component" value="Unassembled WGS sequence"/>
</dbReference>
<dbReference type="SUPFAM" id="SSF52317">
    <property type="entry name" value="Class I glutamine amidotransferase-like"/>
    <property type="match status" value="1"/>
</dbReference>
<sequence length="766" mass="87128">MRTITRIMKTELRVLFFSPIAWMVLIVFAFQAGLAYCDEYANQLRDLAMGYRPYYLTRSLLAGYGGVFTQMLNYLYLYIPLLTMGLMSRELSSGSIKLLYSSPVSNLQIVLGKYLSIVVYGLILVCILLIPLFFTVFTIKEPDIPLMFTALLGVFLTVCAYGAIGLFMSTITKYQVVAAIGTLAVLAVLNFIGGVGQNIDFVRDLTYWLSISGRSKIFLEGMICSRDIFYFVLVIFMFLAFTFIKLQGERLKRTVWRTSGSYLFVFAMVLLAGYGSSRPQMMVYYDATATKLNTLTENSQEIVKQLDGGLTLTTYVNLLDDTWYNGAPDSKNYDMERFENYVRFKPEMKINYVYYYGKGTNQHYDKVYKDLSVEERMKKVCEGYDYNPEMFISAEEVQKMDDISEENGRFVRVFKRDNGQKAFLRIYNDMYVHPFESEITAALKTLVGKSPLVAFVKGHGERECNDYGDRGYAAFAKNPTFRSALINQGYQVRELTLGESVPDNVDVLVLADMKSAFTPEEQANYDAYVERGGNLIVLGEPKRQTFMNPVVEKLGLRFSDGILVAPSKEYLDDIIAVNVMEGALKASPYFMDMIRRGYTVITPSACAVQVVDGNKGFEISEVLATSPRGSWLEYETTDFVNETSQLNPEKGEIEQSNSVMLYLTRDIPDKPQQRIFVLGDADCLSTKELSTQRAGLNGANFSMITEMFRSLSYGEYPIETARVRPPDDNVNIPQDSMFWLQLFFIWLIPLSILAWCIMFLIGRKRK</sequence>
<gene>
    <name evidence="8" type="ORF">H8S64_17375</name>
</gene>
<dbReference type="InterPro" id="IPR029062">
    <property type="entry name" value="Class_I_gatase-like"/>
</dbReference>
<feature type="transmembrane region" description="Helical" evidence="6">
    <location>
        <begin position="176"/>
        <end position="199"/>
    </location>
</feature>
<dbReference type="InterPro" id="IPR051449">
    <property type="entry name" value="ABC-2_transporter_component"/>
</dbReference>
<keyword evidence="9" id="KW-1185">Reference proteome</keyword>
<feature type="transmembrane region" description="Helical" evidence="6">
    <location>
        <begin position="258"/>
        <end position="275"/>
    </location>
</feature>
<evidence type="ECO:0000313" key="9">
    <source>
        <dbReference type="Proteomes" id="UP000646484"/>
    </source>
</evidence>
<name>A0ABR7D4K2_9BACT</name>
<dbReference type="Pfam" id="PF12679">
    <property type="entry name" value="ABC2_membrane_2"/>
    <property type="match status" value="1"/>
</dbReference>
<dbReference type="Pfam" id="PF09822">
    <property type="entry name" value="ABC_transp_aux"/>
    <property type="match status" value="1"/>
</dbReference>
<feature type="transmembrane region" description="Helical" evidence="6">
    <location>
        <begin position="61"/>
        <end position="79"/>
    </location>
</feature>
<evidence type="ECO:0000256" key="4">
    <source>
        <dbReference type="ARBA" id="ARBA00022989"/>
    </source>
</evidence>
<evidence type="ECO:0000256" key="2">
    <source>
        <dbReference type="ARBA" id="ARBA00022475"/>
    </source>
</evidence>